<feature type="region of interest" description="Disordered" evidence="1">
    <location>
        <begin position="102"/>
        <end position="130"/>
    </location>
</feature>
<comment type="caution">
    <text evidence="2">The sequence shown here is derived from an EMBL/GenBank/DDBJ whole genome shotgun (WGS) entry which is preliminary data.</text>
</comment>
<dbReference type="AlphaFoldDB" id="A0A3S5BZQ0"/>
<gene>
    <name evidence="2" type="ORF">PXEA_LOCUS19819</name>
</gene>
<evidence type="ECO:0000256" key="1">
    <source>
        <dbReference type="SAM" id="MobiDB-lite"/>
    </source>
</evidence>
<feature type="compositionally biased region" description="Basic and acidic residues" evidence="1">
    <location>
        <begin position="111"/>
        <end position="120"/>
    </location>
</feature>
<evidence type="ECO:0000313" key="2">
    <source>
        <dbReference type="EMBL" id="VEL26379.1"/>
    </source>
</evidence>
<sequence length="130" mass="14829">MHQYSLQQAQQHRKTIWQQNNISVSPVESDIDSEMKLPINTYQAPQQENDEDEEFCLAVDEESGKLNQWQDNQPSSLGCDEALPSEDPGFYLNNNIIDIDNADQAETSISEDNKTKRVEPPTEPNTFDTL</sequence>
<proteinExistence type="predicted"/>
<accession>A0A3S5BZQ0</accession>
<organism evidence="2 3">
    <name type="scientific">Protopolystoma xenopodis</name>
    <dbReference type="NCBI Taxonomy" id="117903"/>
    <lineage>
        <taxon>Eukaryota</taxon>
        <taxon>Metazoa</taxon>
        <taxon>Spiralia</taxon>
        <taxon>Lophotrochozoa</taxon>
        <taxon>Platyhelminthes</taxon>
        <taxon>Monogenea</taxon>
        <taxon>Polyopisthocotylea</taxon>
        <taxon>Polystomatidea</taxon>
        <taxon>Polystomatidae</taxon>
        <taxon>Protopolystoma</taxon>
    </lineage>
</organism>
<dbReference type="Proteomes" id="UP000784294">
    <property type="component" value="Unassembled WGS sequence"/>
</dbReference>
<keyword evidence="3" id="KW-1185">Reference proteome</keyword>
<dbReference type="EMBL" id="CAAALY010079861">
    <property type="protein sequence ID" value="VEL26379.1"/>
    <property type="molecule type" value="Genomic_DNA"/>
</dbReference>
<evidence type="ECO:0000313" key="3">
    <source>
        <dbReference type="Proteomes" id="UP000784294"/>
    </source>
</evidence>
<name>A0A3S5BZQ0_9PLAT</name>
<reference evidence="2" key="1">
    <citation type="submission" date="2018-11" db="EMBL/GenBank/DDBJ databases">
        <authorList>
            <consortium name="Pathogen Informatics"/>
        </authorList>
    </citation>
    <scope>NUCLEOTIDE SEQUENCE</scope>
</reference>
<protein>
    <submittedName>
        <fullName evidence="2">Uncharacterized protein</fullName>
    </submittedName>
</protein>